<evidence type="ECO:0000256" key="5">
    <source>
        <dbReference type="ARBA" id="ARBA00023002"/>
    </source>
</evidence>
<protein>
    <submittedName>
        <fullName evidence="10">Ferredoxin-NADP reductase</fullName>
    </submittedName>
</protein>
<evidence type="ECO:0000259" key="8">
    <source>
        <dbReference type="PROSITE" id="PS51085"/>
    </source>
</evidence>
<comment type="cofactor">
    <cofactor evidence="1">
        <name>FAD</name>
        <dbReference type="ChEBI" id="CHEBI:57692"/>
    </cofactor>
</comment>
<dbReference type="InterPro" id="IPR017927">
    <property type="entry name" value="FAD-bd_FR_type"/>
</dbReference>
<sequence>MTAVTTLNLVVMAKEPVADQVVALTLAHPERRRLPDWTPGAHIDLILPDGRTRQYSLCGSRWDSSTYRIAVLRDPDGRGGSAYIHDTLAVGDMVAVGGPRNNFALVPSGKYLFIAGGIGITPMLSMLAQADLLGCDWRLAYLGRSRRTMAFTADLAAYGDRVSISPDDECGVSDLGEMLASVEDDTVVFCCGPARLLDAVQRCCADWQPGRLRIERFVPKAQANAVRDTAFDIELRRSRRRVTVAPRQSVLEALRGAGASVLSSCGQGVCGTCETTVLDGLPDHRDSILDDAEREAGDSMFVCVSRSLSDRLVLDL</sequence>
<comment type="caution">
    <text evidence="10">The sequence shown here is derived from an EMBL/GenBank/DDBJ whole genome shotgun (WGS) entry which is preliminary data.</text>
</comment>
<keyword evidence="6" id="KW-0408">Iron</keyword>
<dbReference type="SUPFAM" id="SSF54292">
    <property type="entry name" value="2Fe-2S ferredoxin-like"/>
    <property type="match status" value="1"/>
</dbReference>
<evidence type="ECO:0000256" key="4">
    <source>
        <dbReference type="ARBA" id="ARBA00022723"/>
    </source>
</evidence>
<dbReference type="RefSeq" id="WP_101469047.1">
    <property type="nucleotide sequence ID" value="NZ_PJMW01000003.1"/>
</dbReference>
<dbReference type="InterPro" id="IPR006058">
    <property type="entry name" value="2Fe2S_fd_BS"/>
</dbReference>
<dbReference type="Gene3D" id="3.40.50.80">
    <property type="entry name" value="Nucleotide-binding domain of ferredoxin-NADP reductase (FNR) module"/>
    <property type="match status" value="1"/>
</dbReference>
<dbReference type="EMBL" id="PJMW01000003">
    <property type="protein sequence ID" value="PKV76901.1"/>
    <property type="molecule type" value="Genomic_DNA"/>
</dbReference>
<evidence type="ECO:0000256" key="2">
    <source>
        <dbReference type="ARBA" id="ARBA00022630"/>
    </source>
</evidence>
<dbReference type="PROSITE" id="PS51384">
    <property type="entry name" value="FAD_FR"/>
    <property type="match status" value="1"/>
</dbReference>
<dbReference type="InterPro" id="IPR012675">
    <property type="entry name" value="Beta-grasp_dom_sf"/>
</dbReference>
<dbReference type="GO" id="GO:0046872">
    <property type="term" value="F:metal ion binding"/>
    <property type="evidence" value="ECO:0007669"/>
    <property type="project" value="UniProtKB-KW"/>
</dbReference>
<organism evidence="10 11">
    <name type="scientific">Nocardia fluminea</name>
    <dbReference type="NCBI Taxonomy" id="134984"/>
    <lineage>
        <taxon>Bacteria</taxon>
        <taxon>Bacillati</taxon>
        <taxon>Actinomycetota</taxon>
        <taxon>Actinomycetes</taxon>
        <taxon>Mycobacteriales</taxon>
        <taxon>Nocardiaceae</taxon>
        <taxon>Nocardia</taxon>
    </lineage>
</organism>
<dbReference type="AlphaFoldDB" id="A0A2N3V5N2"/>
<dbReference type="PANTHER" id="PTHR47354:SF1">
    <property type="entry name" value="CARNITINE MONOOXYGENASE REDUCTASE SUBUNIT"/>
    <property type="match status" value="1"/>
</dbReference>
<dbReference type="Gene3D" id="2.40.30.10">
    <property type="entry name" value="Translation factors"/>
    <property type="match status" value="1"/>
</dbReference>
<dbReference type="InterPro" id="IPR036010">
    <property type="entry name" value="2Fe-2S_ferredoxin-like_sf"/>
</dbReference>
<evidence type="ECO:0000256" key="7">
    <source>
        <dbReference type="ARBA" id="ARBA00023014"/>
    </source>
</evidence>
<dbReference type="PRINTS" id="PR00409">
    <property type="entry name" value="PHDIOXRDTASE"/>
</dbReference>
<keyword evidence="5" id="KW-0560">Oxidoreductase</keyword>
<evidence type="ECO:0000259" key="9">
    <source>
        <dbReference type="PROSITE" id="PS51384"/>
    </source>
</evidence>
<dbReference type="InterPro" id="IPR039261">
    <property type="entry name" value="FNR_nucleotide-bd"/>
</dbReference>
<keyword evidence="7" id="KW-0411">Iron-sulfur</keyword>
<keyword evidence="11" id="KW-1185">Reference proteome</keyword>
<dbReference type="PANTHER" id="PTHR47354">
    <property type="entry name" value="NADH OXIDOREDUCTASE HCR"/>
    <property type="match status" value="1"/>
</dbReference>
<dbReference type="InterPro" id="IPR050415">
    <property type="entry name" value="MRET"/>
</dbReference>
<evidence type="ECO:0000256" key="3">
    <source>
        <dbReference type="ARBA" id="ARBA00022714"/>
    </source>
</evidence>
<dbReference type="CDD" id="cd00207">
    <property type="entry name" value="fer2"/>
    <property type="match status" value="1"/>
</dbReference>
<dbReference type="Gene3D" id="3.10.20.30">
    <property type="match status" value="1"/>
</dbReference>
<dbReference type="PROSITE" id="PS00197">
    <property type="entry name" value="2FE2S_FER_1"/>
    <property type="match status" value="1"/>
</dbReference>
<reference evidence="10 11" key="1">
    <citation type="submission" date="2017-12" db="EMBL/GenBank/DDBJ databases">
        <title>Sequencing the genomes of 1000 Actinobacteria strains.</title>
        <authorList>
            <person name="Klenk H.-P."/>
        </authorList>
    </citation>
    <scope>NUCLEOTIDE SEQUENCE [LARGE SCALE GENOMIC DNA]</scope>
    <source>
        <strain evidence="10 11">DSM 44489</strain>
    </source>
</reference>
<dbReference type="CDD" id="cd06185">
    <property type="entry name" value="PDR_like"/>
    <property type="match status" value="1"/>
</dbReference>
<dbReference type="SUPFAM" id="SSF52343">
    <property type="entry name" value="Ferredoxin reductase-like, C-terminal NADP-linked domain"/>
    <property type="match status" value="1"/>
</dbReference>
<accession>A0A2N3V5N2</accession>
<dbReference type="PROSITE" id="PS51085">
    <property type="entry name" value="2FE2S_FER_2"/>
    <property type="match status" value="1"/>
</dbReference>
<feature type="domain" description="2Fe-2S ferredoxin-type" evidence="8">
    <location>
        <begin position="231"/>
        <end position="316"/>
    </location>
</feature>
<gene>
    <name evidence="10" type="ORF">ATK86_7308</name>
</gene>
<keyword evidence="2" id="KW-0285">Flavoprotein</keyword>
<feature type="domain" description="FAD-binding FR-type" evidence="9">
    <location>
        <begin position="4"/>
        <end position="106"/>
    </location>
</feature>
<dbReference type="InterPro" id="IPR017938">
    <property type="entry name" value="Riboflavin_synthase-like_b-brl"/>
</dbReference>
<dbReference type="OrthoDB" id="502624at2"/>
<proteinExistence type="predicted"/>
<evidence type="ECO:0000313" key="11">
    <source>
        <dbReference type="Proteomes" id="UP000233766"/>
    </source>
</evidence>
<dbReference type="GO" id="GO:0051537">
    <property type="term" value="F:2 iron, 2 sulfur cluster binding"/>
    <property type="evidence" value="ECO:0007669"/>
    <property type="project" value="UniProtKB-KW"/>
</dbReference>
<dbReference type="SUPFAM" id="SSF63380">
    <property type="entry name" value="Riboflavin synthase domain-like"/>
    <property type="match status" value="1"/>
</dbReference>
<keyword evidence="3" id="KW-0001">2Fe-2S</keyword>
<name>A0A2N3V5N2_9NOCA</name>
<keyword evidence="4" id="KW-0479">Metal-binding</keyword>
<dbReference type="InterPro" id="IPR001041">
    <property type="entry name" value="2Fe-2S_ferredoxin-type"/>
</dbReference>
<dbReference type="Pfam" id="PF00111">
    <property type="entry name" value="Fer2"/>
    <property type="match status" value="1"/>
</dbReference>
<evidence type="ECO:0000313" key="10">
    <source>
        <dbReference type="EMBL" id="PKV76901.1"/>
    </source>
</evidence>
<evidence type="ECO:0000256" key="1">
    <source>
        <dbReference type="ARBA" id="ARBA00001974"/>
    </source>
</evidence>
<dbReference type="Proteomes" id="UP000233766">
    <property type="component" value="Unassembled WGS sequence"/>
</dbReference>
<evidence type="ECO:0000256" key="6">
    <source>
        <dbReference type="ARBA" id="ARBA00023004"/>
    </source>
</evidence>
<dbReference type="GO" id="GO:0016491">
    <property type="term" value="F:oxidoreductase activity"/>
    <property type="evidence" value="ECO:0007669"/>
    <property type="project" value="UniProtKB-KW"/>
</dbReference>